<proteinExistence type="predicted"/>
<sequence>MDRFLVPLGMAILTSYHLHLWYCVRHHPEKTIVGVNHLNRRIWVQNIMADGAKNGILAVQTFRNSIMASTLLASTSITLSSIIGGLVSNTSAGLKKPLASFVYGDRGSTIVVLKYLCLLLCFLVAFFCFVQAIRYTSHASFLISIPMGENTPGLTPDYVNQLVFKSTNFFSIGLRAYYFSFPLFLWLFGPIPMFVCSIVMVIVLNILDRANNFKLTFQIETSHQHDHLTELANIICVK</sequence>
<feature type="transmembrane region" description="Helical" evidence="1">
    <location>
        <begin position="66"/>
        <end position="88"/>
    </location>
</feature>
<accession>A0ABP0TF50</accession>
<evidence type="ECO:0000256" key="1">
    <source>
        <dbReference type="SAM" id="Phobius"/>
    </source>
</evidence>
<organism evidence="2 3">
    <name type="scientific">Sphagnum troendelagicum</name>
    <dbReference type="NCBI Taxonomy" id="128251"/>
    <lineage>
        <taxon>Eukaryota</taxon>
        <taxon>Viridiplantae</taxon>
        <taxon>Streptophyta</taxon>
        <taxon>Embryophyta</taxon>
        <taxon>Bryophyta</taxon>
        <taxon>Sphagnophytina</taxon>
        <taxon>Sphagnopsida</taxon>
        <taxon>Sphagnales</taxon>
        <taxon>Sphagnaceae</taxon>
        <taxon>Sphagnum</taxon>
    </lineage>
</organism>
<feature type="transmembrane region" description="Helical" evidence="1">
    <location>
        <begin position="109"/>
        <end position="133"/>
    </location>
</feature>
<reference evidence="2 3" key="1">
    <citation type="submission" date="2024-02" db="EMBL/GenBank/DDBJ databases">
        <authorList>
            <consortium name="ELIXIR-Norway"/>
            <consortium name="Elixir Norway"/>
        </authorList>
    </citation>
    <scope>NUCLEOTIDE SEQUENCE [LARGE SCALE GENOMIC DNA]</scope>
</reference>
<name>A0ABP0TF50_9BRYO</name>
<keyword evidence="1" id="KW-0812">Transmembrane</keyword>
<keyword evidence="1" id="KW-0472">Membrane</keyword>
<dbReference type="Proteomes" id="UP001497512">
    <property type="component" value="Chromosome 1"/>
</dbReference>
<gene>
    <name evidence="2" type="ORF">CSSPTR1EN2_LOCUS1487</name>
</gene>
<dbReference type="EMBL" id="OZ019893">
    <property type="protein sequence ID" value="CAK9191631.1"/>
    <property type="molecule type" value="Genomic_DNA"/>
</dbReference>
<dbReference type="Pfam" id="PF04654">
    <property type="entry name" value="DUF599"/>
    <property type="match status" value="1"/>
</dbReference>
<keyword evidence="3" id="KW-1185">Reference proteome</keyword>
<evidence type="ECO:0000313" key="2">
    <source>
        <dbReference type="EMBL" id="CAK9191631.1"/>
    </source>
</evidence>
<evidence type="ECO:0000313" key="3">
    <source>
        <dbReference type="Proteomes" id="UP001497512"/>
    </source>
</evidence>
<evidence type="ECO:0008006" key="4">
    <source>
        <dbReference type="Google" id="ProtNLM"/>
    </source>
</evidence>
<keyword evidence="1" id="KW-1133">Transmembrane helix</keyword>
<dbReference type="PANTHER" id="PTHR31168:SF1">
    <property type="entry name" value="DUF599 FAMILY PROTEIN"/>
    <property type="match status" value="1"/>
</dbReference>
<dbReference type="InterPro" id="IPR006747">
    <property type="entry name" value="DUF599"/>
</dbReference>
<protein>
    <recommendedName>
        <fullName evidence="4">DUF599 domain-containing protein</fullName>
    </recommendedName>
</protein>
<feature type="transmembrane region" description="Helical" evidence="1">
    <location>
        <begin position="183"/>
        <end position="207"/>
    </location>
</feature>
<dbReference type="PANTHER" id="PTHR31168">
    <property type="entry name" value="OS02G0292800 PROTEIN"/>
    <property type="match status" value="1"/>
</dbReference>